<dbReference type="InterPro" id="IPR011051">
    <property type="entry name" value="RmlC_Cupin_sf"/>
</dbReference>
<dbReference type="InterPro" id="IPR025979">
    <property type="entry name" value="ChrR-like_cupin_dom"/>
</dbReference>
<dbReference type="Gene3D" id="2.60.120.10">
    <property type="entry name" value="Jelly Rolls"/>
    <property type="match status" value="1"/>
</dbReference>
<dbReference type="AlphaFoldDB" id="A0A5E6YTD8"/>
<feature type="domain" description="ChrR-like cupin" evidence="1">
    <location>
        <begin position="24"/>
        <end position="117"/>
    </location>
</feature>
<evidence type="ECO:0000313" key="3">
    <source>
        <dbReference type="Proteomes" id="UP000326437"/>
    </source>
</evidence>
<evidence type="ECO:0000313" key="2">
    <source>
        <dbReference type="EMBL" id="VVN57398.1"/>
    </source>
</evidence>
<dbReference type="Proteomes" id="UP000326437">
    <property type="component" value="Unassembled WGS sequence"/>
</dbReference>
<dbReference type="RefSeq" id="WP_095001492.1">
    <property type="nucleotide sequence ID" value="NZ_CABVHO010000024.1"/>
</dbReference>
<gene>
    <name evidence="2" type="ORF">PS685_02489</name>
</gene>
<dbReference type="SUPFAM" id="SSF51182">
    <property type="entry name" value="RmlC-like cupins"/>
    <property type="match status" value="1"/>
</dbReference>
<organism evidence="2 3">
    <name type="scientific">Pseudomonas fluorescens</name>
    <dbReference type="NCBI Taxonomy" id="294"/>
    <lineage>
        <taxon>Bacteria</taxon>
        <taxon>Pseudomonadati</taxon>
        <taxon>Pseudomonadota</taxon>
        <taxon>Gammaproteobacteria</taxon>
        <taxon>Pseudomonadales</taxon>
        <taxon>Pseudomonadaceae</taxon>
        <taxon>Pseudomonas</taxon>
    </lineage>
</organism>
<name>A0A5E6YTD8_PSEFL</name>
<protein>
    <recommendedName>
        <fullName evidence="1">ChrR-like cupin domain-containing protein</fullName>
    </recommendedName>
</protein>
<dbReference type="EMBL" id="CABVHO010000024">
    <property type="protein sequence ID" value="VVN57398.1"/>
    <property type="molecule type" value="Genomic_DNA"/>
</dbReference>
<accession>A0A5E6YTD8</accession>
<proteinExistence type="predicted"/>
<dbReference type="Pfam" id="PF12973">
    <property type="entry name" value="Cupin_7"/>
    <property type="match status" value="1"/>
</dbReference>
<dbReference type="InterPro" id="IPR014710">
    <property type="entry name" value="RmlC-like_jellyroll"/>
</dbReference>
<reference evidence="2 3" key="1">
    <citation type="submission" date="2019-09" db="EMBL/GenBank/DDBJ databases">
        <authorList>
            <person name="Chandra G."/>
            <person name="Truman W A."/>
        </authorList>
    </citation>
    <scope>NUCLEOTIDE SEQUENCE [LARGE SCALE GENOMIC DNA]</scope>
    <source>
        <strain evidence="2">PS685</strain>
    </source>
</reference>
<sequence>MVVNKGSAGSVIYRLFDKRWRDQNLRWEPYSYDGRKHVEISRLYDDRDNGVGPCAAILRYAPGAFAPAHLHTGTELILVLEGELSNDSGCHSAGTLEICPAGSIHALSSKLGCVFLVIWEQPVQLLSDLI</sequence>
<evidence type="ECO:0000259" key="1">
    <source>
        <dbReference type="Pfam" id="PF12973"/>
    </source>
</evidence>